<feature type="domain" description="HTH cro/C1-type" evidence="1">
    <location>
        <begin position="21"/>
        <end position="75"/>
    </location>
</feature>
<protein>
    <submittedName>
        <fullName evidence="2">Transcriptional regulator with XRE-family HTH domain</fullName>
    </submittedName>
</protein>
<dbReference type="Pfam" id="PF01381">
    <property type="entry name" value="HTH_3"/>
    <property type="match status" value="1"/>
</dbReference>
<dbReference type="EMBL" id="VNIQ01000008">
    <property type="protein sequence ID" value="TYQ01354.1"/>
    <property type="molecule type" value="Genomic_DNA"/>
</dbReference>
<dbReference type="Pfam" id="PF17765">
    <property type="entry name" value="MLTR_LBD"/>
    <property type="match status" value="1"/>
</dbReference>
<name>A0A652YK51_NOCGL</name>
<dbReference type="SMART" id="SM00530">
    <property type="entry name" value="HTH_XRE"/>
    <property type="match status" value="1"/>
</dbReference>
<accession>A0A652YK51</accession>
<dbReference type="SUPFAM" id="SSF47413">
    <property type="entry name" value="lambda repressor-like DNA-binding domains"/>
    <property type="match status" value="1"/>
</dbReference>
<dbReference type="Gene3D" id="1.10.260.40">
    <property type="entry name" value="lambda repressor-like DNA-binding domains"/>
    <property type="match status" value="1"/>
</dbReference>
<proteinExistence type="predicted"/>
<dbReference type="GO" id="GO:0003677">
    <property type="term" value="F:DNA binding"/>
    <property type="evidence" value="ECO:0007669"/>
    <property type="project" value="InterPro"/>
</dbReference>
<gene>
    <name evidence="2" type="ORF">FNL38_108210</name>
</gene>
<dbReference type="InterPro" id="IPR001387">
    <property type="entry name" value="Cro/C1-type_HTH"/>
</dbReference>
<dbReference type="AlphaFoldDB" id="A0A652YK51"/>
<evidence type="ECO:0000259" key="1">
    <source>
        <dbReference type="PROSITE" id="PS50943"/>
    </source>
</evidence>
<organism evidence="2">
    <name type="scientific">Nocardia globerula</name>
    <dbReference type="NCBI Taxonomy" id="1818"/>
    <lineage>
        <taxon>Bacteria</taxon>
        <taxon>Bacillati</taxon>
        <taxon>Actinomycetota</taxon>
        <taxon>Actinomycetes</taxon>
        <taxon>Mycobacteriales</taxon>
        <taxon>Nocardiaceae</taxon>
        <taxon>Nocardia</taxon>
    </lineage>
</organism>
<dbReference type="CDD" id="cd00093">
    <property type="entry name" value="HTH_XRE"/>
    <property type="match status" value="1"/>
</dbReference>
<sequence length="268" mass="29775">MITPCRYVEWMTQSTHVGAQLKSWRERRRLTQLGLSSAAGVSTRHLSFIETGRSKPSKDMIIHLSECLEVPLRQRNTLLLAGGHAPAYSENALAETPMSAVSDAINRIVDAHGPYPAVVVDHQWDLIVGNRAVSILTEGAAPFLLEPPVNVLRLSLHPEGMAERIVNLAQWRNHVIARLRREVEVTADAQLGALLEELLTYPSGGEWHEDESSLLVPLRIRAGDTELAMFSTTTVFGTPRDVTLAEIAIECFYPSDRETAEFFRAKSE</sequence>
<dbReference type="InterPro" id="IPR041413">
    <property type="entry name" value="MLTR_LBD"/>
</dbReference>
<comment type="caution">
    <text evidence="2">The sequence shown here is derived from an EMBL/GenBank/DDBJ whole genome shotgun (WGS) entry which is preliminary data.</text>
</comment>
<dbReference type="PANTHER" id="PTHR35010">
    <property type="entry name" value="BLL4672 PROTEIN-RELATED"/>
    <property type="match status" value="1"/>
</dbReference>
<dbReference type="PROSITE" id="PS50943">
    <property type="entry name" value="HTH_CROC1"/>
    <property type="match status" value="1"/>
</dbReference>
<evidence type="ECO:0000313" key="2">
    <source>
        <dbReference type="EMBL" id="TYQ01354.1"/>
    </source>
</evidence>
<reference evidence="2" key="1">
    <citation type="submission" date="2019-07" db="EMBL/GenBank/DDBJ databases">
        <title>Genomic Encyclopedia of Type Strains, Phase IV (KMG-IV): sequencing the most valuable type-strain genomes for metagenomic binning, comparative biology and taxonomic classification.</title>
        <authorList>
            <person name="Goeker M."/>
        </authorList>
    </citation>
    <scope>NUCLEOTIDE SEQUENCE</scope>
    <source>
        <strain evidence="2">DSM 44596</strain>
    </source>
</reference>
<dbReference type="Gene3D" id="3.30.450.180">
    <property type="match status" value="1"/>
</dbReference>
<dbReference type="PANTHER" id="PTHR35010:SF4">
    <property type="entry name" value="BLL5781 PROTEIN"/>
    <property type="match status" value="1"/>
</dbReference>
<dbReference type="InterPro" id="IPR010982">
    <property type="entry name" value="Lambda_DNA-bd_dom_sf"/>
</dbReference>